<feature type="transmembrane region" description="Helical" evidence="12">
    <location>
        <begin position="63"/>
        <end position="83"/>
    </location>
</feature>
<comment type="similarity">
    <text evidence="2">Belongs to the EamA transporter family.</text>
</comment>
<keyword evidence="7 12" id="KW-0812">Transmembrane</keyword>
<dbReference type="GO" id="GO:0005886">
    <property type="term" value="C:plasma membrane"/>
    <property type="evidence" value="ECO:0007669"/>
    <property type="project" value="UniProtKB-SubCell"/>
</dbReference>
<dbReference type="EMBL" id="VDCQ01000004">
    <property type="protein sequence ID" value="TNJ67508.1"/>
    <property type="molecule type" value="Genomic_DNA"/>
</dbReference>
<evidence type="ECO:0000256" key="3">
    <source>
        <dbReference type="ARBA" id="ARBA00022475"/>
    </source>
</evidence>
<evidence type="ECO:0000256" key="5">
    <source>
        <dbReference type="ARBA" id="ARBA00022519"/>
    </source>
</evidence>
<protein>
    <recommendedName>
        <fullName evidence="13">EamA domain-containing protein</fullName>
    </recommendedName>
</protein>
<accession>A0A5C4TEU6</accession>
<dbReference type="AlphaFoldDB" id="A0A5C4TEU6"/>
<feature type="transmembrane region" description="Helical" evidence="12">
    <location>
        <begin position="174"/>
        <end position="193"/>
    </location>
</feature>
<evidence type="ECO:0000256" key="12">
    <source>
        <dbReference type="SAM" id="Phobius"/>
    </source>
</evidence>
<dbReference type="GO" id="GO:0022857">
    <property type="term" value="F:transmembrane transporter activity"/>
    <property type="evidence" value="ECO:0007669"/>
    <property type="project" value="InterPro"/>
</dbReference>
<name>A0A5C4TEU6_9BACL</name>
<keyword evidence="4" id="KW-0444">Lipid biosynthesis</keyword>
<evidence type="ECO:0000256" key="6">
    <source>
        <dbReference type="ARBA" id="ARBA00022556"/>
    </source>
</evidence>
<feature type="transmembrane region" description="Helical" evidence="12">
    <location>
        <begin position="151"/>
        <end position="168"/>
    </location>
</feature>
<evidence type="ECO:0000313" key="15">
    <source>
        <dbReference type="Proteomes" id="UP000307943"/>
    </source>
</evidence>
<dbReference type="InterPro" id="IPR037185">
    <property type="entry name" value="EmrE-like"/>
</dbReference>
<reference evidence="14 15" key="1">
    <citation type="submission" date="2019-05" db="EMBL/GenBank/DDBJ databases">
        <title>We sequenced the genome of Paenibacillus hemerocallicola KCTC 33185 for further insight into its adaptation and study the phylogeny of Paenibacillus.</title>
        <authorList>
            <person name="Narsing Rao M.P."/>
        </authorList>
    </citation>
    <scope>NUCLEOTIDE SEQUENCE [LARGE SCALE GENOMIC DNA]</scope>
    <source>
        <strain evidence="14 15">KCTC 33185</strain>
    </source>
</reference>
<feature type="domain" description="EamA" evidence="13">
    <location>
        <begin position="151"/>
        <end position="282"/>
    </location>
</feature>
<gene>
    <name evidence="14" type="ORF">FE784_03760</name>
</gene>
<organism evidence="14 15">
    <name type="scientific">Paenibacillus hemerocallicola</name>
    <dbReference type="NCBI Taxonomy" id="1172614"/>
    <lineage>
        <taxon>Bacteria</taxon>
        <taxon>Bacillati</taxon>
        <taxon>Bacillota</taxon>
        <taxon>Bacilli</taxon>
        <taxon>Bacillales</taxon>
        <taxon>Paenibacillaceae</taxon>
        <taxon>Paenibacillus</taxon>
    </lineage>
</organism>
<sequence length="286" mass="30745">MPLPELSLLLVVGSGQAHAVWNLFAKKSESKAVFLWAMYIPSTIVLLPVAWKELTKGDIAAEAWFLIALSIILQSVYSLLLAVTYRRSDLSQAYPIMRGTSTLLVPVLGVAFLHESLPAIGWLGILCLVAGFVAMSGWTPTRNGERLSLKPIMLALSVGLCTTSYTLVDKLNLGTLSPLALLAVTNIGFILGLTPSAFSSRKITAIVFRQWKTYAVGAVLSPGSYLLFLYAMQHAQVTYVAPLREVGIVFGALLGVIVLKEKHGARRLAASVVVVAGIFLIAVSGY</sequence>
<feature type="transmembrane region" description="Helical" evidence="12">
    <location>
        <begin position="239"/>
        <end position="259"/>
    </location>
</feature>
<evidence type="ECO:0000256" key="9">
    <source>
        <dbReference type="ARBA" id="ARBA00022989"/>
    </source>
</evidence>
<dbReference type="Gene3D" id="1.10.3730.20">
    <property type="match status" value="2"/>
</dbReference>
<dbReference type="Proteomes" id="UP000307943">
    <property type="component" value="Unassembled WGS sequence"/>
</dbReference>
<evidence type="ECO:0000256" key="10">
    <source>
        <dbReference type="ARBA" id="ARBA00023098"/>
    </source>
</evidence>
<keyword evidence="10" id="KW-0443">Lipid metabolism</keyword>
<keyword evidence="5" id="KW-0997">Cell inner membrane</keyword>
<dbReference type="PANTHER" id="PTHR30561">
    <property type="entry name" value="SMR FAMILY PROTON-DEPENDENT DRUG EFFLUX TRANSPORTER SUGE"/>
    <property type="match status" value="1"/>
</dbReference>
<feature type="transmembrane region" description="Helical" evidence="12">
    <location>
        <begin position="119"/>
        <end position="139"/>
    </location>
</feature>
<dbReference type="GO" id="GO:0009103">
    <property type="term" value="P:lipopolysaccharide biosynthetic process"/>
    <property type="evidence" value="ECO:0007669"/>
    <property type="project" value="UniProtKB-KW"/>
</dbReference>
<evidence type="ECO:0000313" key="14">
    <source>
        <dbReference type="EMBL" id="TNJ67508.1"/>
    </source>
</evidence>
<evidence type="ECO:0000256" key="2">
    <source>
        <dbReference type="ARBA" id="ARBA00007362"/>
    </source>
</evidence>
<feature type="transmembrane region" description="Helical" evidence="12">
    <location>
        <begin position="268"/>
        <end position="285"/>
    </location>
</feature>
<evidence type="ECO:0000256" key="1">
    <source>
        <dbReference type="ARBA" id="ARBA00004651"/>
    </source>
</evidence>
<keyword evidence="8" id="KW-0448">Lipopolysaccharide biosynthesis</keyword>
<keyword evidence="9 12" id="KW-1133">Transmembrane helix</keyword>
<comment type="subcellular location">
    <subcellularLocation>
        <location evidence="1">Cell membrane</location>
        <topology evidence="1">Multi-pass membrane protein</topology>
    </subcellularLocation>
</comment>
<proteinExistence type="inferred from homology"/>
<dbReference type="SUPFAM" id="SSF103481">
    <property type="entry name" value="Multidrug resistance efflux transporter EmrE"/>
    <property type="match status" value="2"/>
</dbReference>
<dbReference type="Pfam" id="PF00892">
    <property type="entry name" value="EamA"/>
    <property type="match status" value="2"/>
</dbReference>
<feature type="transmembrane region" description="Helical" evidence="12">
    <location>
        <begin position="32"/>
        <end position="51"/>
    </location>
</feature>
<evidence type="ECO:0000256" key="8">
    <source>
        <dbReference type="ARBA" id="ARBA00022985"/>
    </source>
</evidence>
<feature type="transmembrane region" description="Helical" evidence="12">
    <location>
        <begin position="214"/>
        <end position="233"/>
    </location>
</feature>
<dbReference type="InterPro" id="IPR000620">
    <property type="entry name" value="EamA_dom"/>
</dbReference>
<dbReference type="InterPro" id="IPR000390">
    <property type="entry name" value="Small_drug/metabolite_transptr"/>
</dbReference>
<feature type="transmembrane region" description="Helical" evidence="12">
    <location>
        <begin position="6"/>
        <end position="25"/>
    </location>
</feature>
<evidence type="ECO:0000256" key="7">
    <source>
        <dbReference type="ARBA" id="ARBA00022692"/>
    </source>
</evidence>
<feature type="domain" description="EamA" evidence="13">
    <location>
        <begin position="8"/>
        <end position="135"/>
    </location>
</feature>
<keyword evidence="11 12" id="KW-0472">Membrane</keyword>
<keyword evidence="15" id="KW-1185">Reference proteome</keyword>
<keyword evidence="3" id="KW-1003">Cell membrane</keyword>
<evidence type="ECO:0000256" key="11">
    <source>
        <dbReference type="ARBA" id="ARBA00023136"/>
    </source>
</evidence>
<feature type="transmembrane region" description="Helical" evidence="12">
    <location>
        <begin position="95"/>
        <end position="113"/>
    </location>
</feature>
<dbReference type="RefSeq" id="WP_139600795.1">
    <property type="nucleotide sequence ID" value="NZ_VDCQ01000004.1"/>
</dbReference>
<keyword evidence="6" id="KW-0441">Lipid A biosynthesis</keyword>
<evidence type="ECO:0000259" key="13">
    <source>
        <dbReference type="Pfam" id="PF00892"/>
    </source>
</evidence>
<comment type="caution">
    <text evidence="14">The sequence shown here is derived from an EMBL/GenBank/DDBJ whole genome shotgun (WGS) entry which is preliminary data.</text>
</comment>
<evidence type="ECO:0000256" key="4">
    <source>
        <dbReference type="ARBA" id="ARBA00022516"/>
    </source>
</evidence>
<dbReference type="PANTHER" id="PTHR30561:SF9">
    <property type="entry name" value="4-AMINO-4-DEOXY-L-ARABINOSE-PHOSPHOUNDECAPRENOL FLIPPASE SUBUNIT ARNF-RELATED"/>
    <property type="match status" value="1"/>
</dbReference>
<dbReference type="OrthoDB" id="157232at2"/>